<gene>
    <name evidence="1" type="ORF">SVIM_LOCUS337954</name>
</gene>
<name>A0A6N2MA87_SALVM</name>
<accession>A0A6N2MA87</accession>
<proteinExistence type="predicted"/>
<dbReference type="AlphaFoldDB" id="A0A6N2MA87"/>
<sequence length="78" mass="8723">MYNVDQNENSDKSDVTSLMRGIQHRMSTGLWSLSHNGLEVHWQDSALETGMKNGGEGYSPLTKGIARKLKFQEHSESA</sequence>
<organism evidence="1">
    <name type="scientific">Salix viminalis</name>
    <name type="common">Common osier</name>
    <name type="synonym">Basket willow</name>
    <dbReference type="NCBI Taxonomy" id="40686"/>
    <lineage>
        <taxon>Eukaryota</taxon>
        <taxon>Viridiplantae</taxon>
        <taxon>Streptophyta</taxon>
        <taxon>Embryophyta</taxon>
        <taxon>Tracheophyta</taxon>
        <taxon>Spermatophyta</taxon>
        <taxon>Magnoliopsida</taxon>
        <taxon>eudicotyledons</taxon>
        <taxon>Gunneridae</taxon>
        <taxon>Pentapetalae</taxon>
        <taxon>rosids</taxon>
        <taxon>fabids</taxon>
        <taxon>Malpighiales</taxon>
        <taxon>Salicaceae</taxon>
        <taxon>Saliceae</taxon>
        <taxon>Salix</taxon>
    </lineage>
</organism>
<reference evidence="1" key="1">
    <citation type="submission" date="2019-03" db="EMBL/GenBank/DDBJ databases">
        <authorList>
            <person name="Mank J."/>
            <person name="Almeida P."/>
        </authorList>
    </citation>
    <scope>NUCLEOTIDE SEQUENCE</scope>
    <source>
        <strain evidence="1">78183</strain>
    </source>
</reference>
<protein>
    <submittedName>
        <fullName evidence="1">Uncharacterized protein</fullName>
    </submittedName>
</protein>
<evidence type="ECO:0000313" key="1">
    <source>
        <dbReference type="EMBL" id="VFU50624.1"/>
    </source>
</evidence>
<dbReference type="EMBL" id="CAADRP010001730">
    <property type="protein sequence ID" value="VFU50624.1"/>
    <property type="molecule type" value="Genomic_DNA"/>
</dbReference>